<dbReference type="AlphaFoldDB" id="A0A645FEP9"/>
<proteinExistence type="predicted"/>
<dbReference type="EMBL" id="VSSQ01059299">
    <property type="protein sequence ID" value="MPN12875.1"/>
    <property type="molecule type" value="Genomic_DNA"/>
</dbReference>
<organism evidence="1">
    <name type="scientific">bioreactor metagenome</name>
    <dbReference type="NCBI Taxonomy" id="1076179"/>
    <lineage>
        <taxon>unclassified sequences</taxon>
        <taxon>metagenomes</taxon>
        <taxon>ecological metagenomes</taxon>
    </lineage>
</organism>
<sequence>MDMPIDKTGAQVCAAGIHFVFAMETANTNDGILVKGHIGTNNFPGKYIHHVCIFNNQRRVSRKGRANQLMLFHLMRIPPSFPAFAAAATMWRSLRIVNSLAKNVLVEGKLF</sequence>
<gene>
    <name evidence="1" type="ORF">SDC9_160195</name>
</gene>
<comment type="caution">
    <text evidence="1">The sequence shown here is derived from an EMBL/GenBank/DDBJ whole genome shotgun (WGS) entry which is preliminary data.</text>
</comment>
<accession>A0A645FEP9</accession>
<protein>
    <submittedName>
        <fullName evidence="1">Uncharacterized protein</fullName>
    </submittedName>
</protein>
<evidence type="ECO:0000313" key="1">
    <source>
        <dbReference type="EMBL" id="MPN12875.1"/>
    </source>
</evidence>
<reference evidence="1" key="1">
    <citation type="submission" date="2019-08" db="EMBL/GenBank/DDBJ databases">
        <authorList>
            <person name="Kucharzyk K."/>
            <person name="Murdoch R.W."/>
            <person name="Higgins S."/>
            <person name="Loffler F."/>
        </authorList>
    </citation>
    <scope>NUCLEOTIDE SEQUENCE</scope>
</reference>
<name>A0A645FEP9_9ZZZZ</name>